<comment type="caution">
    <text evidence="2">The sequence shown here is derived from an EMBL/GenBank/DDBJ whole genome shotgun (WGS) entry which is preliminary data.</text>
</comment>
<evidence type="ECO:0000313" key="2">
    <source>
        <dbReference type="EMBL" id="GAO43334.1"/>
    </source>
</evidence>
<dbReference type="InterPro" id="IPR029058">
    <property type="entry name" value="AB_hydrolase_fold"/>
</dbReference>
<dbReference type="EMBL" id="BBWV01000002">
    <property type="protein sequence ID" value="GAO43334.1"/>
    <property type="molecule type" value="Genomic_DNA"/>
</dbReference>
<evidence type="ECO:0000313" key="3">
    <source>
        <dbReference type="Proteomes" id="UP000033121"/>
    </source>
</evidence>
<protein>
    <submittedName>
        <fullName evidence="2">Putative hydrolase</fullName>
    </submittedName>
</protein>
<keyword evidence="3" id="KW-1185">Reference proteome</keyword>
<dbReference type="AlphaFoldDB" id="A0A0E9N0F7"/>
<keyword evidence="2" id="KW-0378">Hydrolase</keyword>
<dbReference type="InterPro" id="IPR000073">
    <property type="entry name" value="AB_hydrolase_1"/>
</dbReference>
<reference evidence="2 3" key="1">
    <citation type="submission" date="2015-04" db="EMBL/GenBank/DDBJ databases">
        <title>Whole genome shotgun sequence of Flavihumibacter petaseus NBRC 106054.</title>
        <authorList>
            <person name="Miyazawa S."/>
            <person name="Hosoyama A."/>
            <person name="Hashimoto M."/>
            <person name="Noguchi M."/>
            <person name="Tsuchikane K."/>
            <person name="Ohji S."/>
            <person name="Yamazoe A."/>
            <person name="Ichikawa N."/>
            <person name="Kimura A."/>
            <person name="Fujita N."/>
        </authorList>
    </citation>
    <scope>NUCLEOTIDE SEQUENCE [LARGE SCALE GENOMIC DNA]</scope>
    <source>
        <strain evidence="2 3">NBRC 106054</strain>
    </source>
</reference>
<dbReference type="PANTHER" id="PTHR43433:SF5">
    <property type="entry name" value="AB HYDROLASE-1 DOMAIN-CONTAINING PROTEIN"/>
    <property type="match status" value="1"/>
</dbReference>
<dbReference type="SUPFAM" id="SSF53474">
    <property type="entry name" value="alpha/beta-Hydrolases"/>
    <property type="match status" value="1"/>
</dbReference>
<name>A0A0E9N0F7_9BACT</name>
<dbReference type="PANTHER" id="PTHR43433">
    <property type="entry name" value="HYDROLASE, ALPHA/BETA FOLD FAMILY PROTEIN"/>
    <property type="match status" value="1"/>
</dbReference>
<proteinExistence type="predicted"/>
<organism evidence="2 3">
    <name type="scientific">Flavihumibacter petaseus NBRC 106054</name>
    <dbReference type="NCBI Taxonomy" id="1220578"/>
    <lineage>
        <taxon>Bacteria</taxon>
        <taxon>Pseudomonadati</taxon>
        <taxon>Bacteroidota</taxon>
        <taxon>Chitinophagia</taxon>
        <taxon>Chitinophagales</taxon>
        <taxon>Chitinophagaceae</taxon>
        <taxon>Flavihumibacter</taxon>
    </lineage>
</organism>
<dbReference type="STRING" id="1220578.FPE01S_02_04390"/>
<gene>
    <name evidence="2" type="ORF">FPE01S_02_04390</name>
</gene>
<dbReference type="RefSeq" id="WP_169749161.1">
    <property type="nucleotide sequence ID" value="NZ_BBWV01000002.1"/>
</dbReference>
<dbReference type="Proteomes" id="UP000033121">
    <property type="component" value="Unassembled WGS sequence"/>
</dbReference>
<dbReference type="InterPro" id="IPR050471">
    <property type="entry name" value="AB_hydrolase"/>
</dbReference>
<accession>A0A0E9N0F7</accession>
<evidence type="ECO:0000259" key="1">
    <source>
        <dbReference type="Pfam" id="PF12697"/>
    </source>
</evidence>
<sequence>MEQIKITTSAGPIKSLWVLLFVLSVSFPASTLLAQVKANPNGHFMEVNGANIYYEEYGQGEPLILLHGFGRTLEDWRPFISEYARTYRVIAWDMRGHGRSSNPDTGVAFLHKVAAKDLLLLMEKLKLGKVSAIGHSSGGILLLYAATIEPGRFVNIIPVSAQTFFGPEVRSFISQNAKPEDYMKFNEMEAQHGKEKGMILARQFYHFHELKGDPDIRDEDLKKISAHTLVVHGDNDFVPVSQAWEMFRHISSAHLWVVPNGWHMPHLGKSNTPDFIRQTTAFLHGDWNPRQE</sequence>
<dbReference type="Pfam" id="PF12697">
    <property type="entry name" value="Abhydrolase_6"/>
    <property type="match status" value="1"/>
</dbReference>
<dbReference type="Gene3D" id="3.40.50.1820">
    <property type="entry name" value="alpha/beta hydrolase"/>
    <property type="match status" value="1"/>
</dbReference>
<dbReference type="GO" id="GO:0016787">
    <property type="term" value="F:hydrolase activity"/>
    <property type="evidence" value="ECO:0007669"/>
    <property type="project" value="UniProtKB-KW"/>
</dbReference>
<feature type="domain" description="AB hydrolase-1" evidence="1">
    <location>
        <begin position="63"/>
        <end position="267"/>
    </location>
</feature>